<keyword evidence="2" id="KW-1185">Reference proteome</keyword>
<name>A0A5N5QVH4_9AGAM</name>
<evidence type="ECO:0000313" key="1">
    <source>
        <dbReference type="EMBL" id="KAB5595176.1"/>
    </source>
</evidence>
<accession>A0A5N5QVH4</accession>
<dbReference type="GO" id="GO:0005739">
    <property type="term" value="C:mitochondrion"/>
    <property type="evidence" value="ECO:0007669"/>
    <property type="project" value="InterPro"/>
</dbReference>
<reference evidence="1 2" key="1">
    <citation type="journal article" date="2019" name="Fungal Biol. Biotechnol.">
        <title>Draft genome sequence of fastidious pathogen Ceratobasidium theobromae, which causes vascular-streak dieback in Theobroma cacao.</title>
        <authorList>
            <person name="Ali S.S."/>
            <person name="Asman A."/>
            <person name="Shao J."/>
            <person name="Firmansyah A.P."/>
            <person name="Susilo A.W."/>
            <person name="Rosmana A."/>
            <person name="McMahon P."/>
            <person name="Junaid M."/>
            <person name="Guest D."/>
            <person name="Kheng T.Y."/>
            <person name="Meinhardt L.W."/>
            <person name="Bailey B.A."/>
        </authorList>
    </citation>
    <scope>NUCLEOTIDE SEQUENCE [LARGE SCALE GENOMIC DNA]</scope>
    <source>
        <strain evidence="1 2">CT2</strain>
    </source>
</reference>
<proteinExistence type="predicted"/>
<sequence length="159" mass="17376">MSLRAFSRALPRVGYTSASSSPFVQARLVSSGAHHDSHAEQETYPPEGFNFAFWRRIILVAGGAAALYKFGPSAEAAGENINALTQYLTVPREHNKRAHDIHLELVRVDADARILTDGAKRPAMIRLKNPTSFENASPHCLPVGQQADLSELRVKADGQ</sequence>
<gene>
    <name evidence="1" type="ORF">CTheo_1464</name>
</gene>
<organism evidence="1 2">
    <name type="scientific">Ceratobasidium theobromae</name>
    <dbReference type="NCBI Taxonomy" id="1582974"/>
    <lineage>
        <taxon>Eukaryota</taxon>
        <taxon>Fungi</taxon>
        <taxon>Dikarya</taxon>
        <taxon>Basidiomycota</taxon>
        <taxon>Agaricomycotina</taxon>
        <taxon>Agaricomycetes</taxon>
        <taxon>Cantharellales</taxon>
        <taxon>Ceratobasidiaceae</taxon>
        <taxon>Ceratobasidium</taxon>
    </lineage>
</organism>
<dbReference type="PANTHER" id="PTHR42100:SF1">
    <property type="entry name" value="OXIDOREDUCTASE 178 KDA SUBUNIT, PUTATIVE (AFU_ORTHOLOGUE AFUA_8G04320)-RELATED"/>
    <property type="match status" value="1"/>
</dbReference>
<comment type="caution">
    <text evidence="1">The sequence shown here is derived from an EMBL/GenBank/DDBJ whole genome shotgun (WGS) entry which is preliminary data.</text>
</comment>
<dbReference type="InterPro" id="IPR034444">
    <property type="entry name" value="Nuo17.8"/>
</dbReference>
<evidence type="ECO:0000313" key="2">
    <source>
        <dbReference type="Proteomes" id="UP000383932"/>
    </source>
</evidence>
<protein>
    <submittedName>
        <fullName evidence="1">Uncharacterized protein</fullName>
    </submittedName>
</protein>
<dbReference type="PANTHER" id="PTHR42100">
    <property type="entry name" value="OXIDOREDUCTASE 178 KDA SUBUNIT, PUTATIVE (AFU_ORTHOLOGUE AFUA_8G04320)-RELATED"/>
    <property type="match status" value="1"/>
</dbReference>
<dbReference type="AlphaFoldDB" id="A0A5N5QVH4"/>
<dbReference type="OrthoDB" id="2120038at2759"/>
<dbReference type="EMBL" id="SSOP01000012">
    <property type="protein sequence ID" value="KAB5595176.1"/>
    <property type="molecule type" value="Genomic_DNA"/>
</dbReference>
<dbReference type="Proteomes" id="UP000383932">
    <property type="component" value="Unassembled WGS sequence"/>
</dbReference>